<reference evidence="5" key="1">
    <citation type="journal article" date="2020" name="Genome Biol.">
        <title>Gamete binning: chromosome-level and haplotype-resolved genome assembly enabled by high-throughput single-cell sequencing of gamete genomes.</title>
        <authorList>
            <person name="Campoy J.A."/>
            <person name="Sun H."/>
            <person name="Goel M."/>
            <person name="Jiao W.-B."/>
            <person name="Folz-Donahue K."/>
            <person name="Wang N."/>
            <person name="Rubio M."/>
            <person name="Liu C."/>
            <person name="Kukat C."/>
            <person name="Ruiz D."/>
            <person name="Huettel B."/>
            <person name="Schneeberger K."/>
        </authorList>
    </citation>
    <scope>NUCLEOTIDE SEQUENCE [LARGE SCALE GENOMIC DNA]</scope>
    <source>
        <strain evidence="5">cv. Rojo Pasion</strain>
    </source>
</reference>
<keyword evidence="5" id="KW-1185">Reference proteome</keyword>
<name>A0A6J5WX25_PRUAR</name>
<dbReference type="AlphaFoldDB" id="A0A6J5WX25"/>
<gene>
    <name evidence="4" type="ORF">ORAREDHAP_LOCUS22812</name>
</gene>
<protein>
    <recommendedName>
        <fullName evidence="6">DUF4408 domain-containing protein</fullName>
    </recommendedName>
</protein>
<accession>A0A6J5WX25</accession>
<feature type="transmembrane region" description="Helical" evidence="3">
    <location>
        <begin position="73"/>
        <end position="92"/>
    </location>
</feature>
<feature type="region of interest" description="Disordered" evidence="2">
    <location>
        <begin position="95"/>
        <end position="114"/>
    </location>
</feature>
<keyword evidence="3" id="KW-0812">Transmembrane</keyword>
<dbReference type="Proteomes" id="UP000507245">
    <property type="component" value="Unassembled WGS sequence"/>
</dbReference>
<proteinExistence type="predicted"/>
<dbReference type="EMBL" id="CAEKKB010000003">
    <property type="protein sequence ID" value="CAB4304981.1"/>
    <property type="molecule type" value="Genomic_DNA"/>
</dbReference>
<keyword evidence="1" id="KW-0175">Coiled coil</keyword>
<evidence type="ECO:0008006" key="6">
    <source>
        <dbReference type="Google" id="ProtNLM"/>
    </source>
</evidence>
<evidence type="ECO:0000256" key="2">
    <source>
        <dbReference type="SAM" id="MobiDB-lite"/>
    </source>
</evidence>
<evidence type="ECO:0000313" key="4">
    <source>
        <dbReference type="EMBL" id="CAB4304981.1"/>
    </source>
</evidence>
<evidence type="ECO:0000256" key="1">
    <source>
        <dbReference type="SAM" id="Coils"/>
    </source>
</evidence>
<feature type="transmembrane region" description="Helical" evidence="3">
    <location>
        <begin position="29"/>
        <end position="53"/>
    </location>
</feature>
<organism evidence="4 5">
    <name type="scientific">Prunus armeniaca</name>
    <name type="common">Apricot</name>
    <name type="synonym">Armeniaca vulgaris</name>
    <dbReference type="NCBI Taxonomy" id="36596"/>
    <lineage>
        <taxon>Eukaryota</taxon>
        <taxon>Viridiplantae</taxon>
        <taxon>Streptophyta</taxon>
        <taxon>Embryophyta</taxon>
        <taxon>Tracheophyta</taxon>
        <taxon>Spermatophyta</taxon>
        <taxon>Magnoliopsida</taxon>
        <taxon>eudicotyledons</taxon>
        <taxon>Gunneridae</taxon>
        <taxon>Pentapetalae</taxon>
        <taxon>rosids</taxon>
        <taxon>fabids</taxon>
        <taxon>Rosales</taxon>
        <taxon>Rosaceae</taxon>
        <taxon>Amygdaloideae</taxon>
        <taxon>Amygdaleae</taxon>
        <taxon>Prunus</taxon>
    </lineage>
</organism>
<dbReference type="PANTHER" id="PTHR34947:SF3">
    <property type="entry name" value="TRANSMEMBRANE PROTEIN"/>
    <property type="match status" value="1"/>
</dbReference>
<keyword evidence="3" id="KW-0472">Membrane</keyword>
<sequence length="230" mass="26197">MDYIKVSSTQAASQFNFSQSHNQSKVIKLLLSVSVLSILLSYSSLVSFLLHSFNAFTSAASVKLFSYSFDKNYMFLLCNGLLVFIVKNSGLIGTSPPGSTNLNNDELAPKNSENRQRVVELAETKAPKAKEEVVNVEVEEEQEREDDEIFITVEEEEEEEEEEEDKRVLITQAEEEEGCRNSSIMVEDHDAYEEEGIESLSREELNKKCDDFIRRMKEGIKLEVQQPVMF</sequence>
<keyword evidence="3" id="KW-1133">Transmembrane helix</keyword>
<dbReference type="OrthoDB" id="1303733at2759"/>
<evidence type="ECO:0000313" key="5">
    <source>
        <dbReference type="Proteomes" id="UP000507245"/>
    </source>
</evidence>
<feature type="coiled-coil region" evidence="1">
    <location>
        <begin position="119"/>
        <end position="176"/>
    </location>
</feature>
<evidence type="ECO:0000256" key="3">
    <source>
        <dbReference type="SAM" id="Phobius"/>
    </source>
</evidence>
<dbReference type="PANTHER" id="PTHR34947">
    <property type="entry name" value="TRANSMEMBRANE PROTEIN"/>
    <property type="match status" value="1"/>
</dbReference>